<reference evidence="16" key="1">
    <citation type="submission" date="2015-03" db="EMBL/GenBank/DDBJ databases">
        <title>A transcriptome of Araucaria cunninghamii, an australian fine timber species.</title>
        <authorList>
            <person name="Jing Yi C.J.Y."/>
            <person name="Yin San L.Y.S."/>
            <person name="Abdul Karim S.S."/>
            <person name="Wan Azmi N.N."/>
            <person name="Hercus R.R."/>
            <person name="Croft L.L."/>
        </authorList>
    </citation>
    <scope>NUCLEOTIDE SEQUENCE</scope>
    <source>
        <strain evidence="16">MI0301</strain>
        <tissue evidence="16">Leaf</tissue>
    </source>
</reference>
<accession>A0A0D6R5T2</accession>
<dbReference type="InterPro" id="IPR044862">
    <property type="entry name" value="Pro_4_hyd_alph_FE2OG_OXY"/>
</dbReference>
<feature type="domain" description="Fe2OG dioxygenase" evidence="15">
    <location>
        <begin position="168"/>
        <end position="288"/>
    </location>
</feature>
<dbReference type="InterPro" id="IPR006620">
    <property type="entry name" value="Pro_4_hyd_alph"/>
</dbReference>
<protein>
    <recommendedName>
        <fullName evidence="4">procollagen-proline 4-dioxygenase</fullName>
        <ecNumber evidence="4">1.14.11.2</ecNumber>
    </recommendedName>
</protein>
<keyword evidence="12" id="KW-0472">Membrane</keyword>
<evidence type="ECO:0000256" key="11">
    <source>
        <dbReference type="ARBA" id="ARBA00023004"/>
    </source>
</evidence>
<comment type="cofactor">
    <cofactor evidence="1">
        <name>L-ascorbate</name>
        <dbReference type="ChEBI" id="CHEBI:38290"/>
    </cofactor>
</comment>
<sequence>MKAKAKGKWGLQNKVPLAAVLLLCTVFFLGGFYGAMLVSKDIPEEGRPRLKLSEILATEGEDDAVPVVPHGDTGEASLTSIPFQVLSWKPRALYFPNFATKKQCEQVIKLAKSNLRPSSLALRKGETEESTKNIRTSSGTFLSANEDKSGTLDSIEEKIARATMIPRSHGEAFNVLRYNIGQKYDCHYDAFNPVEYGPQKSQRVASLLLYLSNVEEGGETMFPFENFKNMDTSYDYKKCVGLKVKPRQGDALLFYSMFVNGTIDSTSLHGSCPVIEGEKWVATKWIRDQIQFD</sequence>
<evidence type="ECO:0000256" key="3">
    <source>
        <dbReference type="ARBA" id="ARBA00006511"/>
    </source>
</evidence>
<evidence type="ECO:0000256" key="6">
    <source>
        <dbReference type="ARBA" id="ARBA00022723"/>
    </source>
</evidence>
<dbReference type="GO" id="GO:0005506">
    <property type="term" value="F:iron ion binding"/>
    <property type="evidence" value="ECO:0007669"/>
    <property type="project" value="InterPro"/>
</dbReference>
<evidence type="ECO:0000256" key="13">
    <source>
        <dbReference type="ARBA" id="ARBA00023180"/>
    </source>
</evidence>
<keyword evidence="6" id="KW-0479">Metal-binding</keyword>
<comment type="catalytic activity">
    <reaction evidence="14">
        <text>L-prolyl-[collagen] + 2-oxoglutarate + O2 = trans-4-hydroxy-L-prolyl-[collagen] + succinate + CO2</text>
        <dbReference type="Rhea" id="RHEA:18945"/>
        <dbReference type="Rhea" id="RHEA-COMP:11676"/>
        <dbReference type="Rhea" id="RHEA-COMP:11680"/>
        <dbReference type="ChEBI" id="CHEBI:15379"/>
        <dbReference type="ChEBI" id="CHEBI:16526"/>
        <dbReference type="ChEBI" id="CHEBI:16810"/>
        <dbReference type="ChEBI" id="CHEBI:30031"/>
        <dbReference type="ChEBI" id="CHEBI:50342"/>
        <dbReference type="ChEBI" id="CHEBI:61965"/>
        <dbReference type="EC" id="1.14.11.2"/>
    </reaction>
</comment>
<keyword evidence="9" id="KW-1133">Transmembrane helix</keyword>
<evidence type="ECO:0000256" key="4">
    <source>
        <dbReference type="ARBA" id="ARBA00012269"/>
    </source>
</evidence>
<evidence type="ECO:0000256" key="8">
    <source>
        <dbReference type="ARBA" id="ARBA00022968"/>
    </source>
</evidence>
<dbReference type="GO" id="GO:0031418">
    <property type="term" value="F:L-ascorbic acid binding"/>
    <property type="evidence" value="ECO:0007669"/>
    <property type="project" value="InterPro"/>
</dbReference>
<dbReference type="FunFam" id="2.60.120.620:FF:000002">
    <property type="entry name" value="Prolyl 4-hydroxylase 4"/>
    <property type="match status" value="1"/>
</dbReference>
<evidence type="ECO:0000259" key="15">
    <source>
        <dbReference type="PROSITE" id="PS51471"/>
    </source>
</evidence>
<dbReference type="AlphaFoldDB" id="A0A0D6R5T2"/>
<dbReference type="PANTHER" id="PTHR10869:SF246">
    <property type="entry name" value="TRANSMEMBRANE PROLYL 4-HYDROXYLASE"/>
    <property type="match status" value="1"/>
</dbReference>
<evidence type="ECO:0000256" key="12">
    <source>
        <dbReference type="ARBA" id="ARBA00023136"/>
    </source>
</evidence>
<dbReference type="Gene3D" id="2.60.120.620">
    <property type="entry name" value="q2cbj1_9rhob like domain"/>
    <property type="match status" value="1"/>
</dbReference>
<organism evidence="16">
    <name type="scientific">Araucaria cunninghamii</name>
    <name type="common">Hoop pine</name>
    <name type="synonym">Moreton Bay pine</name>
    <dbReference type="NCBI Taxonomy" id="56994"/>
    <lineage>
        <taxon>Eukaryota</taxon>
        <taxon>Viridiplantae</taxon>
        <taxon>Streptophyta</taxon>
        <taxon>Embryophyta</taxon>
        <taxon>Tracheophyta</taxon>
        <taxon>Spermatophyta</taxon>
        <taxon>Pinopsida</taxon>
        <taxon>Pinidae</taxon>
        <taxon>Conifers II</taxon>
        <taxon>Araucariales</taxon>
        <taxon>Araucariaceae</taxon>
        <taxon>Araucaria</taxon>
    </lineage>
</organism>
<proteinExistence type="inferred from homology"/>
<dbReference type="InterPro" id="IPR005123">
    <property type="entry name" value="Oxoglu/Fe-dep_dioxygenase_dom"/>
</dbReference>
<dbReference type="InterPro" id="IPR045054">
    <property type="entry name" value="P4HA-like"/>
</dbReference>
<evidence type="ECO:0000256" key="5">
    <source>
        <dbReference type="ARBA" id="ARBA00022692"/>
    </source>
</evidence>
<evidence type="ECO:0000256" key="2">
    <source>
        <dbReference type="ARBA" id="ARBA00004648"/>
    </source>
</evidence>
<name>A0A0D6R5T2_ARACU</name>
<dbReference type="EMBL" id="GCKF01027710">
    <property type="protein sequence ID" value="JAG98174.1"/>
    <property type="molecule type" value="Transcribed_RNA"/>
</dbReference>
<dbReference type="Pfam" id="PF13640">
    <property type="entry name" value="2OG-FeII_Oxy_3"/>
    <property type="match status" value="1"/>
</dbReference>
<evidence type="ECO:0000256" key="9">
    <source>
        <dbReference type="ARBA" id="ARBA00022989"/>
    </source>
</evidence>
<keyword evidence="5" id="KW-0812">Transmembrane</keyword>
<evidence type="ECO:0000256" key="7">
    <source>
        <dbReference type="ARBA" id="ARBA00022964"/>
    </source>
</evidence>
<evidence type="ECO:0000256" key="1">
    <source>
        <dbReference type="ARBA" id="ARBA00001961"/>
    </source>
</evidence>
<evidence type="ECO:0000256" key="14">
    <source>
        <dbReference type="ARBA" id="ARBA00049169"/>
    </source>
</evidence>
<dbReference type="PROSITE" id="PS51471">
    <property type="entry name" value="FE2OG_OXY"/>
    <property type="match status" value="1"/>
</dbReference>
<comment type="subcellular location">
    <subcellularLocation>
        <location evidence="2">Endoplasmic reticulum membrane</location>
        <topology evidence="2">Single-pass type II membrane protein</topology>
    </subcellularLocation>
</comment>
<comment type="similarity">
    <text evidence="3">Belongs to the P4HA family.</text>
</comment>
<dbReference type="PANTHER" id="PTHR10869">
    <property type="entry name" value="PROLYL 4-HYDROXYLASE ALPHA SUBUNIT"/>
    <property type="match status" value="1"/>
</dbReference>
<dbReference type="GO" id="GO:0005789">
    <property type="term" value="C:endoplasmic reticulum membrane"/>
    <property type="evidence" value="ECO:0007669"/>
    <property type="project" value="UniProtKB-SubCell"/>
</dbReference>
<keyword evidence="11" id="KW-0408">Iron</keyword>
<keyword evidence="7" id="KW-0223">Dioxygenase</keyword>
<keyword evidence="8" id="KW-0735">Signal-anchor</keyword>
<evidence type="ECO:0000313" key="16">
    <source>
        <dbReference type="EMBL" id="JAG98174.1"/>
    </source>
</evidence>
<keyword evidence="13" id="KW-0325">Glycoprotein</keyword>
<dbReference type="SMART" id="SM00702">
    <property type="entry name" value="P4Hc"/>
    <property type="match status" value="1"/>
</dbReference>
<keyword evidence="10" id="KW-0560">Oxidoreductase</keyword>
<dbReference type="EC" id="1.14.11.2" evidence="4"/>
<dbReference type="GO" id="GO:0004656">
    <property type="term" value="F:procollagen-proline 4-dioxygenase activity"/>
    <property type="evidence" value="ECO:0007669"/>
    <property type="project" value="UniProtKB-EC"/>
</dbReference>
<evidence type="ECO:0000256" key="10">
    <source>
        <dbReference type="ARBA" id="ARBA00023002"/>
    </source>
</evidence>